<dbReference type="Proteomes" id="UP001297600">
    <property type="component" value="Unassembled WGS sequence"/>
</dbReference>
<dbReference type="Gene3D" id="3.50.50.60">
    <property type="entry name" value="FAD/NAD(P)-binding domain"/>
    <property type="match status" value="1"/>
</dbReference>
<dbReference type="PRINTS" id="PR00368">
    <property type="entry name" value="FADPNR"/>
</dbReference>
<evidence type="ECO:0000313" key="7">
    <source>
        <dbReference type="EMBL" id="MCG5030131.1"/>
    </source>
</evidence>
<organism evidence="7 8">
    <name type="scientific">Mesosutterella porci</name>
    <dbReference type="NCBI Taxonomy" id="2915351"/>
    <lineage>
        <taxon>Bacteria</taxon>
        <taxon>Pseudomonadati</taxon>
        <taxon>Pseudomonadota</taxon>
        <taxon>Betaproteobacteria</taxon>
        <taxon>Burkholderiales</taxon>
        <taxon>Sutterellaceae</taxon>
        <taxon>Mesosutterella</taxon>
    </lineage>
</organism>
<comment type="similarity">
    <text evidence="5">Belongs to the FAD-dependent oxidoreductase 2 family. FRD/SDH subfamily.</text>
</comment>
<dbReference type="InterPro" id="IPR036188">
    <property type="entry name" value="FAD/NAD-bd_sf"/>
</dbReference>
<keyword evidence="4 5" id="KW-0560">Oxidoreductase</keyword>
<gene>
    <name evidence="7" type="ORF">MAF45_01500</name>
</gene>
<evidence type="ECO:0000259" key="6">
    <source>
        <dbReference type="Pfam" id="PF00890"/>
    </source>
</evidence>
<feature type="domain" description="FAD-dependent oxidoreductase 2 FAD-binding" evidence="6">
    <location>
        <begin position="16"/>
        <end position="445"/>
    </location>
</feature>
<dbReference type="NCBIfam" id="TIGR01813">
    <property type="entry name" value="flavo_cyto_c"/>
    <property type="match status" value="1"/>
</dbReference>
<dbReference type="InterPro" id="IPR027477">
    <property type="entry name" value="Succ_DH/fumarate_Rdtase_cat_sf"/>
</dbReference>
<dbReference type="InterPro" id="IPR010960">
    <property type="entry name" value="Flavocytochrome_c"/>
</dbReference>
<comment type="cofactor">
    <cofactor evidence="1">
        <name>FAD</name>
        <dbReference type="ChEBI" id="CHEBI:57692"/>
    </cofactor>
</comment>
<dbReference type="SUPFAM" id="SSF51905">
    <property type="entry name" value="FAD/NAD(P)-binding domain"/>
    <property type="match status" value="1"/>
</dbReference>
<dbReference type="PANTHER" id="PTHR43400:SF7">
    <property type="entry name" value="FAD-DEPENDENT OXIDOREDUCTASE 2 FAD BINDING DOMAIN-CONTAINING PROTEIN"/>
    <property type="match status" value="1"/>
</dbReference>
<keyword evidence="3 5" id="KW-0274">FAD</keyword>
<evidence type="ECO:0000256" key="1">
    <source>
        <dbReference type="ARBA" id="ARBA00001974"/>
    </source>
</evidence>
<evidence type="ECO:0000313" key="8">
    <source>
        <dbReference type="Proteomes" id="UP001297600"/>
    </source>
</evidence>
<comment type="caution">
    <text evidence="7">The sequence shown here is derived from an EMBL/GenBank/DDBJ whole genome shotgun (WGS) entry which is preliminary data.</text>
</comment>
<dbReference type="InterPro" id="IPR003953">
    <property type="entry name" value="FAD-dep_OxRdtase_2_FAD-bd"/>
</dbReference>
<proteinExistence type="inferred from homology"/>
<keyword evidence="8" id="KW-1185">Reference proteome</keyword>
<dbReference type="Pfam" id="PF00890">
    <property type="entry name" value="FAD_binding_2"/>
    <property type="match status" value="1"/>
</dbReference>
<evidence type="ECO:0000256" key="4">
    <source>
        <dbReference type="ARBA" id="ARBA00023002"/>
    </source>
</evidence>
<sequence>MEDPFRVPARWDKTVDVLVIGAGGAGLSAAITAKEAGVKDVEIVEKMAFPGGNTVRAGGGFNAAIKADYEKAGIKDSPELHAKQTLAAGDYRGNPAIVEKLTHLAPESVQWLKDHGVKFQDHIYQIYGGIYPRARNPLGPRGSAYIQALYAVCEKEGIPVHLSTKVEDVIREKPFSGRVLGVRVSGPEGTRTIRARAGVVVCSGGFAANARLCGIHDPRLEKLGTTNQPGATGEVLTDLINLGAETTCLDYIQCIPGGLPGGKPYPNLFTHVDRFVFTNIEGRRFVHEDARRDVLRDAMLAQPKMLAWTIVDADGFELQKNSKGPENEAARKAGTLYVGNTIEELAAKIKVDPKVLRETIDTYNKAVEDKKDPFGRAPRMLSHKIIKAPFYAGEVTMKRHHTMGGVVINTNAEVMDREGRVIPGLWAAGEVTGVVHGTNRVGGNAMADIFTYGRVAGQSAAQAAKRL</sequence>
<name>A0ABS9MND5_9BURK</name>
<evidence type="ECO:0000256" key="3">
    <source>
        <dbReference type="ARBA" id="ARBA00022827"/>
    </source>
</evidence>
<reference evidence="7 8" key="1">
    <citation type="submission" date="2022-02" db="EMBL/GenBank/DDBJ databases">
        <title>Mesosutterella porci, a novel member of the family Sutterellaceae from pig feces.</title>
        <authorList>
            <person name="Wylensek D."/>
            <person name="Clavel T."/>
        </authorList>
    </citation>
    <scope>NUCLEOTIDE SEQUENCE [LARGE SCALE GENOMIC DNA]</scope>
    <source>
        <strain evidence="8">oilRF-744-wt-GAM-9</strain>
    </source>
</reference>
<evidence type="ECO:0000256" key="2">
    <source>
        <dbReference type="ARBA" id="ARBA00022630"/>
    </source>
</evidence>
<dbReference type="PANTHER" id="PTHR43400">
    <property type="entry name" value="FUMARATE REDUCTASE"/>
    <property type="match status" value="1"/>
</dbReference>
<evidence type="ECO:0000256" key="5">
    <source>
        <dbReference type="RuleBase" id="RU366062"/>
    </source>
</evidence>
<dbReference type="EMBL" id="JAKNCT010000001">
    <property type="protein sequence ID" value="MCG5030131.1"/>
    <property type="molecule type" value="Genomic_DNA"/>
</dbReference>
<keyword evidence="2 5" id="KW-0285">Flavoprotein</keyword>
<dbReference type="RefSeq" id="WP_237977783.1">
    <property type="nucleotide sequence ID" value="NZ_JAKNCT010000001.1"/>
</dbReference>
<accession>A0ABS9MND5</accession>
<protein>
    <submittedName>
        <fullName evidence="7">Flavocytochrome c</fullName>
    </submittedName>
</protein>
<dbReference type="Gene3D" id="3.90.700.10">
    <property type="entry name" value="Succinate dehydrogenase/fumarate reductase flavoprotein, catalytic domain"/>
    <property type="match status" value="1"/>
</dbReference>
<dbReference type="InterPro" id="IPR050315">
    <property type="entry name" value="FAD-oxidoreductase_2"/>
</dbReference>
<dbReference type="SUPFAM" id="SSF56425">
    <property type="entry name" value="Succinate dehydrogenase/fumarate reductase flavoprotein, catalytic domain"/>
    <property type="match status" value="1"/>
</dbReference>